<sequence length="198" mass="21785">MLKVAVNWPRPAAEPDLEDFPTFTLSIQRAEGTSAAKGPHARAANVLLASASSFLVDFGGFALADGFTIRASPPRSYAGRVPEPRVCHTKSELAALVAALGAGIGTERHLELYPLSMWFYPARAQGLENFPELLRELPWDEAIWDDALARGLMRLSLDEDWFDLTADWAFAHRAVAWAQAACACSAKPVLWSPWFEDE</sequence>
<protein>
    <submittedName>
        <fullName evidence="1">Uncharacterized protein</fullName>
    </submittedName>
</protein>
<dbReference type="AlphaFoldDB" id="A0A6J4M7Z5"/>
<dbReference type="EMBL" id="CADCTW010000171">
    <property type="protein sequence ID" value="CAA9350883.1"/>
    <property type="molecule type" value="Genomic_DNA"/>
</dbReference>
<name>A0A6J4M7Z5_9BACT</name>
<proteinExistence type="predicted"/>
<accession>A0A6J4M7Z5</accession>
<reference evidence="1" key="1">
    <citation type="submission" date="2020-02" db="EMBL/GenBank/DDBJ databases">
        <authorList>
            <person name="Meier V. D."/>
        </authorList>
    </citation>
    <scope>NUCLEOTIDE SEQUENCE</scope>
    <source>
        <strain evidence="1">AVDCRST_MAG68</strain>
    </source>
</reference>
<organism evidence="1">
    <name type="scientific">uncultured Gemmatimonadota bacterium</name>
    <dbReference type="NCBI Taxonomy" id="203437"/>
    <lineage>
        <taxon>Bacteria</taxon>
        <taxon>Pseudomonadati</taxon>
        <taxon>Gemmatimonadota</taxon>
        <taxon>environmental samples</taxon>
    </lineage>
</organism>
<gene>
    <name evidence="1" type="ORF">AVDCRST_MAG68-3639</name>
</gene>
<evidence type="ECO:0000313" key="1">
    <source>
        <dbReference type="EMBL" id="CAA9350883.1"/>
    </source>
</evidence>